<keyword evidence="12" id="KW-1015">Disulfide bond</keyword>
<dbReference type="OrthoDB" id="7943907at2"/>
<keyword evidence="9" id="KW-1133">Transmembrane helix</keyword>
<dbReference type="GO" id="GO:0016020">
    <property type="term" value="C:membrane"/>
    <property type="evidence" value="ECO:0007669"/>
    <property type="project" value="InterPro"/>
</dbReference>
<protein>
    <recommendedName>
        <fullName evidence="14">Peptide O-xylosyltransferase</fullName>
    </recommendedName>
</protein>
<evidence type="ECO:0000256" key="12">
    <source>
        <dbReference type="ARBA" id="ARBA00023157"/>
    </source>
</evidence>
<evidence type="ECO:0000256" key="2">
    <source>
        <dbReference type="ARBA" id="ARBA00004648"/>
    </source>
</evidence>
<evidence type="ECO:0000256" key="4">
    <source>
        <dbReference type="ARBA" id="ARBA00022679"/>
    </source>
</evidence>
<dbReference type="AlphaFoldDB" id="A0A0B7IQG6"/>
<evidence type="ECO:0000256" key="6">
    <source>
        <dbReference type="ARBA" id="ARBA00022723"/>
    </source>
</evidence>
<organism evidence="15 16">
    <name type="scientific">Capnocytophaga canis</name>
    <dbReference type="NCBI Taxonomy" id="1848903"/>
    <lineage>
        <taxon>Bacteria</taxon>
        <taxon>Pseudomonadati</taxon>
        <taxon>Bacteroidota</taxon>
        <taxon>Flavobacteriia</taxon>
        <taxon>Flavobacteriales</taxon>
        <taxon>Flavobacteriaceae</taxon>
        <taxon>Capnocytophaga</taxon>
    </lineage>
</organism>
<dbReference type="Proteomes" id="UP000038200">
    <property type="component" value="Unassembled WGS sequence"/>
</dbReference>
<keyword evidence="13" id="KW-0325">Glycoprotein</keyword>
<sequence length="312" mass="37568">MQINYIILAHQNPQQLERLIDRLNGNDICFYIHLDAKSDMKHFEYLQRQNVIFVEQRIDVIWGDFSIVRATLNSMIYITDNHKNGEGYTILLSAQDYPIKTNKEIQEYLLENKEYDFIDIKKIEEVWNNYRERVVARKFNFSSQRGNFVVIFPILKVKNLRELCLSLKNIIKLFIRNPKKGFCFLVYRRNKVPVKQHYAGSAWWVFRNQTMLKILELIKKDEKRYTNYYKECLLPDEIFFQTLLMNIPNYNSSNIKDSVTYVNWTRQGCELPVTFDENDIEELIQQPKNKLFARKFNSSKILDSIDRRLFRR</sequence>
<evidence type="ECO:0000256" key="10">
    <source>
        <dbReference type="ARBA" id="ARBA00023034"/>
    </source>
</evidence>
<dbReference type="InterPro" id="IPR043538">
    <property type="entry name" value="XYLT"/>
</dbReference>
<dbReference type="PANTHER" id="PTHR46025">
    <property type="entry name" value="XYLOSYLTRANSFERASE OXT"/>
    <property type="match status" value="1"/>
</dbReference>
<evidence type="ECO:0000313" key="16">
    <source>
        <dbReference type="Proteomes" id="UP000038200"/>
    </source>
</evidence>
<dbReference type="EMBL" id="CDOL01000218">
    <property type="protein sequence ID" value="CEN52834.1"/>
    <property type="molecule type" value="Genomic_DNA"/>
</dbReference>
<keyword evidence="7" id="KW-0256">Endoplasmic reticulum</keyword>
<evidence type="ECO:0000256" key="11">
    <source>
        <dbReference type="ARBA" id="ARBA00023136"/>
    </source>
</evidence>
<evidence type="ECO:0000256" key="13">
    <source>
        <dbReference type="ARBA" id="ARBA00023180"/>
    </source>
</evidence>
<reference evidence="15 16" key="1">
    <citation type="submission" date="2015-01" db="EMBL/GenBank/DDBJ databases">
        <authorList>
            <person name="Xiang T."/>
            <person name="Song Y."/>
            <person name="Huang L."/>
            <person name="Wang B."/>
            <person name="Wu P."/>
        </authorList>
    </citation>
    <scope>NUCLEOTIDE SEQUENCE [LARGE SCALE GENOMIC DNA]</scope>
    <source>
        <strain evidence="15 16">CcD93</strain>
    </source>
</reference>
<evidence type="ECO:0000256" key="3">
    <source>
        <dbReference type="ARBA" id="ARBA00022676"/>
    </source>
</evidence>
<dbReference type="GO" id="GO:0015012">
    <property type="term" value="P:heparan sulfate proteoglycan biosynthetic process"/>
    <property type="evidence" value="ECO:0007669"/>
    <property type="project" value="TreeGrafter"/>
</dbReference>
<evidence type="ECO:0000256" key="1">
    <source>
        <dbReference type="ARBA" id="ARBA00004323"/>
    </source>
</evidence>
<dbReference type="GO" id="GO:0050650">
    <property type="term" value="P:chondroitin sulfate proteoglycan biosynthetic process"/>
    <property type="evidence" value="ECO:0007669"/>
    <property type="project" value="TreeGrafter"/>
</dbReference>
<gene>
    <name evidence="15" type="ORF">CCAND93_300009</name>
</gene>
<comment type="subcellular location">
    <subcellularLocation>
        <location evidence="2">Endoplasmic reticulum membrane</location>
        <topology evidence="2">Single-pass type II membrane protein</topology>
    </subcellularLocation>
    <subcellularLocation>
        <location evidence="1">Golgi apparatus membrane</location>
        <topology evidence="1">Single-pass type II membrane protein</topology>
    </subcellularLocation>
</comment>
<keyword evidence="6" id="KW-0479">Metal-binding</keyword>
<evidence type="ECO:0000256" key="5">
    <source>
        <dbReference type="ARBA" id="ARBA00022692"/>
    </source>
</evidence>
<dbReference type="InterPro" id="IPR003406">
    <property type="entry name" value="Glyco_trans_14"/>
</dbReference>
<proteinExistence type="predicted"/>
<evidence type="ECO:0000256" key="14">
    <source>
        <dbReference type="ARBA" id="ARBA00042865"/>
    </source>
</evidence>
<keyword evidence="11" id="KW-0472">Membrane</keyword>
<dbReference type="Pfam" id="PF02485">
    <property type="entry name" value="Branch"/>
    <property type="match status" value="1"/>
</dbReference>
<keyword evidence="5" id="KW-0812">Transmembrane</keyword>
<accession>A0A0B7IQG6</accession>
<keyword evidence="3" id="KW-0328">Glycosyltransferase</keyword>
<keyword evidence="4" id="KW-0808">Transferase</keyword>
<dbReference type="GO" id="GO:0046872">
    <property type="term" value="F:metal ion binding"/>
    <property type="evidence" value="ECO:0007669"/>
    <property type="project" value="UniProtKB-KW"/>
</dbReference>
<dbReference type="PANTHER" id="PTHR46025:SF3">
    <property type="entry name" value="XYLOSYLTRANSFERASE OXT"/>
    <property type="match status" value="1"/>
</dbReference>
<keyword evidence="8" id="KW-0735">Signal-anchor</keyword>
<evidence type="ECO:0000313" key="15">
    <source>
        <dbReference type="EMBL" id="CEN52834.1"/>
    </source>
</evidence>
<evidence type="ECO:0000256" key="8">
    <source>
        <dbReference type="ARBA" id="ARBA00022968"/>
    </source>
</evidence>
<dbReference type="RefSeq" id="WP_042007492.1">
    <property type="nucleotide sequence ID" value="NZ_CDOL01000218.1"/>
</dbReference>
<evidence type="ECO:0000256" key="7">
    <source>
        <dbReference type="ARBA" id="ARBA00022824"/>
    </source>
</evidence>
<dbReference type="GO" id="GO:0030158">
    <property type="term" value="F:protein xylosyltransferase activity"/>
    <property type="evidence" value="ECO:0007669"/>
    <property type="project" value="InterPro"/>
</dbReference>
<keyword evidence="10" id="KW-0333">Golgi apparatus</keyword>
<evidence type="ECO:0000256" key="9">
    <source>
        <dbReference type="ARBA" id="ARBA00022989"/>
    </source>
</evidence>
<name>A0A0B7IQG6_9FLAO</name>